<reference evidence="1" key="1">
    <citation type="journal article" date="2020" name="Stud. Mycol.">
        <title>101 Dothideomycetes genomes: a test case for predicting lifestyles and emergence of pathogens.</title>
        <authorList>
            <person name="Haridas S."/>
            <person name="Albert R."/>
            <person name="Binder M."/>
            <person name="Bloem J."/>
            <person name="Labutti K."/>
            <person name="Salamov A."/>
            <person name="Andreopoulos B."/>
            <person name="Baker S."/>
            <person name="Barry K."/>
            <person name="Bills G."/>
            <person name="Bluhm B."/>
            <person name="Cannon C."/>
            <person name="Castanera R."/>
            <person name="Culley D."/>
            <person name="Daum C."/>
            <person name="Ezra D."/>
            <person name="Gonzalez J."/>
            <person name="Henrissat B."/>
            <person name="Kuo A."/>
            <person name="Liang C."/>
            <person name="Lipzen A."/>
            <person name="Lutzoni F."/>
            <person name="Magnuson J."/>
            <person name="Mondo S."/>
            <person name="Nolan M."/>
            <person name="Ohm R."/>
            <person name="Pangilinan J."/>
            <person name="Park H.-J."/>
            <person name="Ramirez L."/>
            <person name="Alfaro M."/>
            <person name="Sun H."/>
            <person name="Tritt A."/>
            <person name="Yoshinaga Y."/>
            <person name="Zwiers L.-H."/>
            <person name="Turgeon B."/>
            <person name="Goodwin S."/>
            <person name="Spatafora J."/>
            <person name="Crous P."/>
            <person name="Grigoriev I."/>
        </authorList>
    </citation>
    <scope>NUCLEOTIDE SEQUENCE</scope>
    <source>
        <strain evidence="1">CBS 119925</strain>
    </source>
</reference>
<dbReference type="EMBL" id="MU006576">
    <property type="protein sequence ID" value="KAF2746628.1"/>
    <property type="molecule type" value="Genomic_DNA"/>
</dbReference>
<dbReference type="AlphaFoldDB" id="A0A6A6V7N8"/>
<keyword evidence="2" id="KW-1185">Reference proteome</keyword>
<evidence type="ECO:0000313" key="1">
    <source>
        <dbReference type="EMBL" id="KAF2746628.1"/>
    </source>
</evidence>
<proteinExistence type="predicted"/>
<accession>A0A6A6V7N8</accession>
<sequence>MPSSAFKTLQAARAAKAVEHASKDTSSSAIATVSSEINNASSENNNGQELPRLTLTGILNMSPVERKALDRGNVVTVKSDSYDISHISSELLKAVSSNFTAIVDTNNTIRIPEGIHTGSICSLIDWVDKSTQRNKLTPPRTRKNLKDAINMANTAEFLGMQSFIEETLRFHKKHTFWTGRADLTTNVFVLCHEVDEQAVNVNNPLLRLLAQRVAYVIRRTHVIDPVYGDSTVDEWISMLEQTPKILSIVEEINEPWYERRNAHVVEAEHRAELYKQRETARLQGEAKAAQAQGTRVKAGERQKQMRVTEEVRQGLLEKTKAKIVTLTKEKCEMVRGLQMRGDSAFFMVSV</sequence>
<organism evidence="1 2">
    <name type="scientific">Sporormia fimetaria CBS 119925</name>
    <dbReference type="NCBI Taxonomy" id="1340428"/>
    <lineage>
        <taxon>Eukaryota</taxon>
        <taxon>Fungi</taxon>
        <taxon>Dikarya</taxon>
        <taxon>Ascomycota</taxon>
        <taxon>Pezizomycotina</taxon>
        <taxon>Dothideomycetes</taxon>
        <taxon>Pleosporomycetidae</taxon>
        <taxon>Pleosporales</taxon>
        <taxon>Sporormiaceae</taxon>
        <taxon>Sporormia</taxon>
    </lineage>
</organism>
<gene>
    <name evidence="1" type="ORF">M011DRAFT_477865</name>
</gene>
<name>A0A6A6V7N8_9PLEO</name>
<dbReference type="Proteomes" id="UP000799440">
    <property type="component" value="Unassembled WGS sequence"/>
</dbReference>
<protein>
    <recommendedName>
        <fullName evidence="3">BTB domain-containing protein</fullName>
    </recommendedName>
</protein>
<evidence type="ECO:0000313" key="2">
    <source>
        <dbReference type="Proteomes" id="UP000799440"/>
    </source>
</evidence>
<evidence type="ECO:0008006" key="3">
    <source>
        <dbReference type="Google" id="ProtNLM"/>
    </source>
</evidence>